<accession>A0A8H3EAH5</accession>
<dbReference type="PROSITE" id="PS00022">
    <property type="entry name" value="EGF_1"/>
    <property type="match status" value="1"/>
</dbReference>
<dbReference type="InterPro" id="IPR017871">
    <property type="entry name" value="ABC_transporter-like_CS"/>
</dbReference>
<dbReference type="InterPro" id="IPR050352">
    <property type="entry name" value="ABCG_transporters"/>
</dbReference>
<dbReference type="SUPFAM" id="SSF52540">
    <property type="entry name" value="P-loop containing nucleoside triphosphate hydrolases"/>
    <property type="match status" value="1"/>
</dbReference>
<evidence type="ECO:0000313" key="13">
    <source>
        <dbReference type="Proteomes" id="UP000663827"/>
    </source>
</evidence>
<gene>
    <name evidence="12" type="ORF">RDB_LOCUS146721</name>
</gene>
<reference evidence="12" key="1">
    <citation type="submission" date="2021-01" db="EMBL/GenBank/DDBJ databases">
        <authorList>
            <person name="Kaushik A."/>
        </authorList>
    </citation>
    <scope>NUCLEOTIDE SEQUENCE</scope>
    <source>
        <strain evidence="12">AG5</strain>
    </source>
</reference>
<dbReference type="InterPro" id="IPR027417">
    <property type="entry name" value="P-loop_NTPase"/>
</dbReference>
<feature type="transmembrane region" description="Helical" evidence="9">
    <location>
        <begin position="911"/>
        <end position="931"/>
    </location>
</feature>
<keyword evidence="6 9" id="KW-1133">Transmembrane helix</keyword>
<evidence type="ECO:0000256" key="2">
    <source>
        <dbReference type="ARBA" id="ARBA00022448"/>
    </source>
</evidence>
<feature type="transmembrane region" description="Helical" evidence="9">
    <location>
        <begin position="313"/>
        <end position="336"/>
    </location>
</feature>
<dbReference type="GO" id="GO:0016020">
    <property type="term" value="C:membrane"/>
    <property type="evidence" value="ECO:0007669"/>
    <property type="project" value="UniProtKB-SubCell"/>
</dbReference>
<dbReference type="GO" id="GO:0016887">
    <property type="term" value="F:ATP hydrolysis activity"/>
    <property type="evidence" value="ECO:0007669"/>
    <property type="project" value="InterPro"/>
</dbReference>
<dbReference type="Proteomes" id="UP000663827">
    <property type="component" value="Unassembled WGS sequence"/>
</dbReference>
<dbReference type="Pfam" id="PF00005">
    <property type="entry name" value="ABC_tran"/>
    <property type="match status" value="1"/>
</dbReference>
<dbReference type="InterPro" id="IPR003439">
    <property type="entry name" value="ABC_transporter-like_ATP-bd"/>
</dbReference>
<feature type="region of interest" description="Disordered" evidence="8">
    <location>
        <begin position="718"/>
        <end position="737"/>
    </location>
</feature>
<keyword evidence="2" id="KW-0813">Transport</keyword>
<dbReference type="GO" id="GO:0140359">
    <property type="term" value="F:ABC-type transporter activity"/>
    <property type="evidence" value="ECO:0007669"/>
    <property type="project" value="InterPro"/>
</dbReference>
<feature type="signal peptide" evidence="10">
    <location>
        <begin position="1"/>
        <end position="17"/>
    </location>
</feature>
<protein>
    <recommendedName>
        <fullName evidence="11">ABC transporter domain-containing protein</fullName>
    </recommendedName>
</protein>
<keyword evidence="7 9" id="KW-0472">Membrane</keyword>
<feature type="transmembrane region" description="Helical" evidence="9">
    <location>
        <begin position="885"/>
        <end position="904"/>
    </location>
</feature>
<comment type="caution">
    <text evidence="12">The sequence shown here is derived from an EMBL/GenBank/DDBJ whole genome shotgun (WGS) entry which is preliminary data.</text>
</comment>
<dbReference type="GO" id="GO:0005524">
    <property type="term" value="F:ATP binding"/>
    <property type="evidence" value="ECO:0007669"/>
    <property type="project" value="UniProtKB-KW"/>
</dbReference>
<evidence type="ECO:0000256" key="8">
    <source>
        <dbReference type="SAM" id="MobiDB-lite"/>
    </source>
</evidence>
<keyword evidence="3 9" id="KW-0812">Transmembrane</keyword>
<dbReference type="InterPro" id="IPR013525">
    <property type="entry name" value="ABC2_TM"/>
</dbReference>
<evidence type="ECO:0000256" key="10">
    <source>
        <dbReference type="SAM" id="SignalP"/>
    </source>
</evidence>
<sequence>MYLAWLLGLGLAASAAAQTTCDNFGTAKSDGSCECPPGFGGSTCNAPSCGGNLFDGSRRPVSQNSSTGGMSFSGCSCQDGWGGAGCNVCQSQSVCQTAFTAAGGSSSSGSSLSPLNANQVGNQTLTCNTRPNVYSAQEMSCAVINPTLQALFPLSANLNILRTLDPSLAPTPNVTSFGSAGSAFAQVFYDGVEQFYCQAGGCKQTATNDTTDWACESLKCSCRPGTAFCGAQRSTDLSSTLNSLSGALTVSCTASTATCAFKQSLLQALFGSGGLGLSNCVFGECVRQSVIDSALGITPTVVNSEGESLSGGVIAGLAVIGVIVLGVALLLAWGCVLQRRARARRNEKQVAAGRRVGVQWKDVRYVVHPSGSGSLFPIGGLRRRNVVPVGSTSVVELSDLEGTAGEKPLPNLPSPAGKIKSKTILSGLSGSVRPGQMLAILGPSGAGKTTLIGILAGRSGAMGGRVSGDVGFTVEGGDGRVKVGFVDQTDILPPNLTVTEALLFAAKLKLPESTSPAEKLARVEHVIRQLGLSEVAYSRIGGSTERGLSGGERRRVSIALEIVAGVEVLILDEPTSGLDSVSAGNVARVLAELAHDPENPVAVIASIHQPSSRLYHQFDQILLLSRGEQVYFGPGGTMPVRSLESRGVRGMEEGYNVADWLLEVASEGPQPVSGGYDPPVGASMYNPNVRASFYEQEHGITGENKLDASMRYRGGKVSVEEDSNQSTGEEPGMVRVGRGKGGQRYAATFLTQVQVLCGREWKNLQRDKTLFFMHLGVACILGIFTGGLYFKVGVTISGFQNRVGSLFFMGSLLAFSSLSALYNLVEVRPLFARERAGGYYSPAAWLVSRVLFDVLPLRVIPTIVLACITYWMVGLSPEAARFFKALLVLVLYALAMTLFNFLLASSFRNGGVAILLSALFNLFTMTYAGFFVNLSAIPPVLRWLQYFSILKYLLEALAVNEVGSGLMIQDTLEGVPVNVSASLIMGLLFGFGENNYYRDVLILFAWIIGLGAGVVGMVYWRLREVR</sequence>
<evidence type="ECO:0000256" key="4">
    <source>
        <dbReference type="ARBA" id="ARBA00022741"/>
    </source>
</evidence>
<feature type="domain" description="ABC transporter" evidence="11">
    <location>
        <begin position="395"/>
        <end position="651"/>
    </location>
</feature>
<name>A0A8H3EAH5_9AGAM</name>
<feature type="transmembrane region" description="Helical" evidence="9">
    <location>
        <begin position="846"/>
        <end position="873"/>
    </location>
</feature>
<evidence type="ECO:0000313" key="12">
    <source>
        <dbReference type="EMBL" id="CAE7207667.1"/>
    </source>
</evidence>
<evidence type="ECO:0000256" key="3">
    <source>
        <dbReference type="ARBA" id="ARBA00022692"/>
    </source>
</evidence>
<feature type="chain" id="PRO_5034233508" description="ABC transporter domain-containing protein" evidence="10">
    <location>
        <begin position="18"/>
        <end position="1026"/>
    </location>
</feature>
<dbReference type="InterPro" id="IPR000742">
    <property type="entry name" value="EGF"/>
</dbReference>
<proteinExistence type="predicted"/>
<feature type="transmembrane region" description="Helical" evidence="9">
    <location>
        <begin position="769"/>
        <end position="790"/>
    </location>
</feature>
<dbReference type="PROSITE" id="PS00211">
    <property type="entry name" value="ABC_TRANSPORTER_1"/>
    <property type="match status" value="1"/>
</dbReference>
<organism evidence="12 13">
    <name type="scientific">Rhizoctonia solani</name>
    <dbReference type="NCBI Taxonomy" id="456999"/>
    <lineage>
        <taxon>Eukaryota</taxon>
        <taxon>Fungi</taxon>
        <taxon>Dikarya</taxon>
        <taxon>Basidiomycota</taxon>
        <taxon>Agaricomycotina</taxon>
        <taxon>Agaricomycetes</taxon>
        <taxon>Cantharellales</taxon>
        <taxon>Ceratobasidiaceae</taxon>
        <taxon>Rhizoctonia</taxon>
    </lineage>
</organism>
<dbReference type="PANTHER" id="PTHR48041:SF139">
    <property type="entry name" value="PROTEIN SCARLET"/>
    <property type="match status" value="1"/>
</dbReference>
<dbReference type="PROSITE" id="PS50893">
    <property type="entry name" value="ABC_TRANSPORTER_2"/>
    <property type="match status" value="1"/>
</dbReference>
<feature type="transmembrane region" description="Helical" evidence="9">
    <location>
        <begin position="1003"/>
        <end position="1022"/>
    </location>
</feature>
<dbReference type="Gene3D" id="3.40.50.300">
    <property type="entry name" value="P-loop containing nucleotide triphosphate hydrolases"/>
    <property type="match status" value="1"/>
</dbReference>
<dbReference type="EMBL" id="CAJNJQ010004036">
    <property type="protein sequence ID" value="CAE7207667.1"/>
    <property type="molecule type" value="Genomic_DNA"/>
</dbReference>
<comment type="subcellular location">
    <subcellularLocation>
        <location evidence="1">Membrane</location>
        <topology evidence="1">Multi-pass membrane protein</topology>
    </subcellularLocation>
</comment>
<dbReference type="PROSITE" id="PS01186">
    <property type="entry name" value="EGF_2"/>
    <property type="match status" value="1"/>
</dbReference>
<evidence type="ECO:0000256" key="1">
    <source>
        <dbReference type="ARBA" id="ARBA00004141"/>
    </source>
</evidence>
<dbReference type="PANTHER" id="PTHR48041">
    <property type="entry name" value="ABC TRANSPORTER G FAMILY MEMBER 28"/>
    <property type="match status" value="1"/>
</dbReference>
<feature type="transmembrane region" description="Helical" evidence="9">
    <location>
        <begin position="802"/>
        <end position="825"/>
    </location>
</feature>
<evidence type="ECO:0000256" key="9">
    <source>
        <dbReference type="SAM" id="Phobius"/>
    </source>
</evidence>
<evidence type="ECO:0000256" key="5">
    <source>
        <dbReference type="ARBA" id="ARBA00022840"/>
    </source>
</evidence>
<keyword evidence="10" id="KW-0732">Signal</keyword>
<keyword evidence="4" id="KW-0547">Nucleotide-binding</keyword>
<keyword evidence="5" id="KW-0067">ATP-binding</keyword>
<dbReference type="SMART" id="SM00382">
    <property type="entry name" value="AAA"/>
    <property type="match status" value="1"/>
</dbReference>
<evidence type="ECO:0000259" key="11">
    <source>
        <dbReference type="PROSITE" id="PS50893"/>
    </source>
</evidence>
<dbReference type="Pfam" id="PF01061">
    <property type="entry name" value="ABC2_membrane"/>
    <property type="match status" value="1"/>
</dbReference>
<dbReference type="InterPro" id="IPR003593">
    <property type="entry name" value="AAA+_ATPase"/>
</dbReference>
<evidence type="ECO:0000256" key="7">
    <source>
        <dbReference type="ARBA" id="ARBA00023136"/>
    </source>
</evidence>
<dbReference type="AlphaFoldDB" id="A0A8H3EAH5"/>
<evidence type="ECO:0000256" key="6">
    <source>
        <dbReference type="ARBA" id="ARBA00022989"/>
    </source>
</evidence>